<dbReference type="Proteomes" id="UP000694005">
    <property type="component" value="Chromosome A09"/>
</dbReference>
<dbReference type="Gramene" id="A09p08570.2_BraZ1">
    <property type="protein sequence ID" value="A09p08570.2_BraZ1.CDS.1"/>
    <property type="gene ID" value="A09g08570.2_BraZ1"/>
</dbReference>
<gene>
    <name evidence="3" type="ORF">BRAA09T36468Z</name>
    <name evidence="2" type="ORF">BRAPAZ1V2_A09P08570.2</name>
</gene>
<evidence type="ECO:0000313" key="2">
    <source>
        <dbReference type="EMBL" id="CAG7860390.1"/>
    </source>
</evidence>
<proteinExistence type="predicted"/>
<reference evidence="3" key="1">
    <citation type="submission" date="2018-11" db="EMBL/GenBank/DDBJ databases">
        <authorList>
            <consortium name="Genoscope - CEA"/>
            <person name="William W."/>
        </authorList>
    </citation>
    <scope>NUCLEOTIDE SEQUENCE</scope>
</reference>
<protein>
    <submittedName>
        <fullName evidence="2">Uncharacterized protein</fullName>
    </submittedName>
</protein>
<dbReference type="EMBL" id="LS974625">
    <property type="protein sequence ID" value="CAG7860390.1"/>
    <property type="molecule type" value="Genomic_DNA"/>
</dbReference>
<organism evidence="3">
    <name type="scientific">Brassica campestris</name>
    <name type="common">Field mustard</name>
    <dbReference type="NCBI Taxonomy" id="3711"/>
    <lineage>
        <taxon>Eukaryota</taxon>
        <taxon>Viridiplantae</taxon>
        <taxon>Streptophyta</taxon>
        <taxon>Embryophyta</taxon>
        <taxon>Tracheophyta</taxon>
        <taxon>Spermatophyta</taxon>
        <taxon>Magnoliopsida</taxon>
        <taxon>eudicotyledons</taxon>
        <taxon>Gunneridae</taxon>
        <taxon>Pentapetalae</taxon>
        <taxon>rosids</taxon>
        <taxon>malvids</taxon>
        <taxon>Brassicales</taxon>
        <taxon>Brassicaceae</taxon>
        <taxon>Brassiceae</taxon>
        <taxon>Brassica</taxon>
    </lineage>
</organism>
<dbReference type="EMBL" id="LR031568">
    <property type="protein sequence ID" value="VDC58857.1"/>
    <property type="molecule type" value="Genomic_DNA"/>
</dbReference>
<feature type="region of interest" description="Disordered" evidence="1">
    <location>
        <begin position="91"/>
        <end position="115"/>
    </location>
</feature>
<dbReference type="AlphaFoldDB" id="A0A3P5XV95"/>
<accession>A0A3P5XV95</accession>
<evidence type="ECO:0000313" key="3">
    <source>
        <dbReference type="EMBL" id="VDC58857.1"/>
    </source>
</evidence>
<evidence type="ECO:0000256" key="1">
    <source>
        <dbReference type="SAM" id="MobiDB-lite"/>
    </source>
</evidence>
<name>A0A3P5XV95_BRACM</name>
<sequence length="115" mass="13723">MRRYLSCRFLFKRRNGFPTKLVRKLPHKTFHHEFLVLTPKPSRRNRTKQHLQEHEFQFFRNEEKTGSDVESNRSSSTNTCKRTLKLGGERRRHRLDIYGGTRSDKGKIAPSKIQP</sequence>